<dbReference type="RefSeq" id="WP_344050709.1">
    <property type="nucleotide sequence ID" value="NZ_BAAAPK010000001.1"/>
</dbReference>
<protein>
    <submittedName>
        <fullName evidence="1">Uncharacterized protein</fullName>
    </submittedName>
</protein>
<evidence type="ECO:0000313" key="2">
    <source>
        <dbReference type="Proteomes" id="UP001500596"/>
    </source>
</evidence>
<evidence type="ECO:0000313" key="1">
    <source>
        <dbReference type="EMBL" id="GAA1661903.1"/>
    </source>
</evidence>
<keyword evidence="2" id="KW-1185">Reference proteome</keyword>
<dbReference type="Proteomes" id="UP001500596">
    <property type="component" value="Unassembled WGS sequence"/>
</dbReference>
<name>A0ABN2FYG3_9MICO</name>
<dbReference type="EMBL" id="BAAAPK010000001">
    <property type="protein sequence ID" value="GAA1661903.1"/>
    <property type="molecule type" value="Genomic_DNA"/>
</dbReference>
<sequence>MAQVSAWRVSDATAYDQMRADAARLCGLLLRVPSGDGKSADARAEELAGIRRDAVSVDGFDRRAIDALASRFRARIAELSG</sequence>
<proteinExistence type="predicted"/>
<organism evidence="1 2">
    <name type="scientific">Microbacterium lacus</name>
    <dbReference type="NCBI Taxonomy" id="415217"/>
    <lineage>
        <taxon>Bacteria</taxon>
        <taxon>Bacillati</taxon>
        <taxon>Actinomycetota</taxon>
        <taxon>Actinomycetes</taxon>
        <taxon>Micrococcales</taxon>
        <taxon>Microbacteriaceae</taxon>
        <taxon>Microbacterium</taxon>
    </lineage>
</organism>
<reference evidence="1 2" key="1">
    <citation type="journal article" date="2019" name="Int. J. Syst. Evol. Microbiol.">
        <title>The Global Catalogue of Microorganisms (GCM) 10K type strain sequencing project: providing services to taxonomists for standard genome sequencing and annotation.</title>
        <authorList>
            <consortium name="The Broad Institute Genomics Platform"/>
            <consortium name="The Broad Institute Genome Sequencing Center for Infectious Disease"/>
            <person name="Wu L."/>
            <person name="Ma J."/>
        </authorList>
    </citation>
    <scope>NUCLEOTIDE SEQUENCE [LARGE SCALE GENOMIC DNA]</scope>
    <source>
        <strain evidence="1 2">JCM 15575</strain>
    </source>
</reference>
<accession>A0ABN2FYG3</accession>
<gene>
    <name evidence="1" type="ORF">GCM10009807_02120</name>
</gene>
<comment type="caution">
    <text evidence="1">The sequence shown here is derived from an EMBL/GenBank/DDBJ whole genome shotgun (WGS) entry which is preliminary data.</text>
</comment>